<accession>A0A3D9I7I1</accession>
<keyword evidence="1" id="KW-0732">Signal</keyword>
<dbReference type="OrthoDB" id="1805600at2"/>
<dbReference type="Pfam" id="PF00395">
    <property type="entry name" value="SLH"/>
    <property type="match status" value="2"/>
</dbReference>
<feature type="domain" description="SLH" evidence="2">
    <location>
        <begin position="1263"/>
        <end position="1326"/>
    </location>
</feature>
<dbReference type="EMBL" id="QRDY01000010">
    <property type="protein sequence ID" value="RED57651.1"/>
    <property type="molecule type" value="Genomic_DNA"/>
</dbReference>
<keyword evidence="4" id="KW-1185">Reference proteome</keyword>
<dbReference type="RefSeq" id="WP_115993941.1">
    <property type="nucleotide sequence ID" value="NZ_QRDY01000010.1"/>
</dbReference>
<protein>
    <submittedName>
        <fullName evidence="3">S-layer family protein</fullName>
    </submittedName>
</protein>
<feature type="signal peptide" evidence="1">
    <location>
        <begin position="1"/>
        <end position="28"/>
    </location>
</feature>
<evidence type="ECO:0000259" key="2">
    <source>
        <dbReference type="PROSITE" id="PS51272"/>
    </source>
</evidence>
<evidence type="ECO:0000313" key="4">
    <source>
        <dbReference type="Proteomes" id="UP000256869"/>
    </source>
</evidence>
<proteinExistence type="predicted"/>
<dbReference type="InterPro" id="IPR001119">
    <property type="entry name" value="SLH_dom"/>
</dbReference>
<name>A0A3D9I7I1_9BACL</name>
<comment type="caution">
    <text evidence="3">The sequence shown here is derived from an EMBL/GenBank/DDBJ whole genome shotgun (WGS) entry which is preliminary data.</text>
</comment>
<evidence type="ECO:0000313" key="3">
    <source>
        <dbReference type="EMBL" id="RED57651.1"/>
    </source>
</evidence>
<evidence type="ECO:0000256" key="1">
    <source>
        <dbReference type="SAM" id="SignalP"/>
    </source>
</evidence>
<dbReference type="PROSITE" id="PS51272">
    <property type="entry name" value="SLH"/>
    <property type="match status" value="3"/>
</dbReference>
<organism evidence="3 4">
    <name type="scientific">Cohnella lupini</name>
    <dbReference type="NCBI Taxonomy" id="1294267"/>
    <lineage>
        <taxon>Bacteria</taxon>
        <taxon>Bacillati</taxon>
        <taxon>Bacillota</taxon>
        <taxon>Bacilli</taxon>
        <taxon>Bacillales</taxon>
        <taxon>Paenibacillaceae</taxon>
        <taxon>Cohnella</taxon>
    </lineage>
</organism>
<gene>
    <name evidence="3" type="ORF">DFP95_110124</name>
</gene>
<reference evidence="3 4" key="1">
    <citation type="submission" date="2018-07" db="EMBL/GenBank/DDBJ databases">
        <title>Genomic Encyclopedia of Type Strains, Phase III (KMG-III): the genomes of soil and plant-associated and newly described type strains.</title>
        <authorList>
            <person name="Whitman W."/>
        </authorList>
    </citation>
    <scope>NUCLEOTIDE SEQUENCE [LARGE SCALE GENOMIC DNA]</scope>
    <source>
        <strain evidence="3 4">CECT 8236</strain>
    </source>
</reference>
<feature type="domain" description="SLH" evidence="2">
    <location>
        <begin position="1332"/>
        <end position="1403"/>
    </location>
</feature>
<feature type="domain" description="SLH" evidence="2">
    <location>
        <begin position="1196"/>
        <end position="1259"/>
    </location>
</feature>
<sequence>MFRKLSAVFLMVALLLQLFPAQPPVANAAVGNGSFIFPSESSDPTSYRITTDARVTLQGSINNVNASTISYSIHQIIDDKGDTDPTNDIIGTSKLDQTSNVYNEGNAITIFNIELFPGKNKITFKGLQGGGEVSDSFYIDYRNGPVFYNLLAQIDGQAFPVNESKTTVVYSNASKGRSTYDISLTGNAPNAQNVTIIVNGNSKTYNVNPSNNNSFVASPVNLKKGKNLVTIRVKNNSQTLETTREIAFYNGSVTYYDVNITEGTAVGSPLEYYPNYNFSTIGNVKVTGSVIVPNSEYADVIAGPILPHPDPSWPAATPDTLGSKRVKVNYSMAGTSVSGSVYATVDSTTSKTDKFFIYSFTLDNTAITPTGGFEEDKLYNLQLLSDNEVNKHLNVTPVQEGTSSLGFTLQNGTKPFIYEVNYLQSYNGTNYENITGGALEGSNIFSMPFAVEVLIGNPLATYSNTDNLISIPSIKDIAGKTYLEDDTSVPYVYKRVNSKPTDITTVTKMVNGVTKSFYRVVYELSKMPVTGTQTLNFKMKAAAASSAIKPIKVNLLYGPFVNYDKAVDGMVINVDTTIDPGLQATEVMTTKLGDLAGSFKNIANTSKIRYAPVPAAGAVPAQNQTVFMYINNSLVPLIQGTAVSDFKLNLSTGATGTPPGTMSLTDIYNKFYSGENQIRIVYQTETDYYEKVIKVSLVPTNLPVIPAPGTSGVFPYGTQYKDVPLANDPNFPIRGSIYSTTLSEMNIFGTFDFLDLGTDMVNVTPKVNTMRAGTAANYILKVTTPGAADQRWSLNDSFQLIKEGKVIATIPASSSPTTPAATNLTVQYNLDSQSFSFIMQGEKLNADGSSKIYNFFVYNSGETGPRASYRLEVDPTAIPYSVLRPILPEKNTVNQNFIEVVIEAPGAEKVLIKGGDIKSTEMEKIDFDSDNNGTIDYPNAYRTFVTGLKPGKVNEIELTISNGTDVTKDSIEIKYVPANIPGAAFLETMKSSHKQFDSSLTLTFPKGTTLLRTDYNVPQNLKNQIFDGHQLMFAIANPEDGVVDRHEYETLPANFDLILQSFGTRFNVSYPTHFIKSSPVFWIDAGLADDPSTTAYDPLKMGVDPYQFPGAKGPDGTDIPTYDNRPDNRELVASKIGTLELKYDPNMRDTVGTIMTVLRYDVKGKYWENIGGVVDTKKHTVKVPFSQFGYYVVSKMVYSYFDITQHPYGKNFLEAIYAKGIMNPVSFDQFGADIFTSRGEFARMMVKAINLPLNYELSKSHFDDVPYTINPDGLWDFRYVETAARQGLIKGTTPRSFEPNASLSREQAAVIIARTLNLKLDTDVTKIDKDLQKQFKDYAQIDYYARASVLAVAKKGFILGSPVDTTDPKKGSVFEPKSSLLRSDSAIITARLLADQKRLPKIS</sequence>
<feature type="chain" id="PRO_5017586584" evidence="1">
    <location>
        <begin position="29"/>
        <end position="1403"/>
    </location>
</feature>
<dbReference type="Proteomes" id="UP000256869">
    <property type="component" value="Unassembled WGS sequence"/>
</dbReference>